<sequence length="458" mass="50321">MGDYLPRYKTFCSYTVGGGSVSSHPESNGSNLQSSIITTAHGYQHLPPAFYAEPPQGTLQQPIHSPHPFPPHYPYTHPYYSPVHPQHLTPLENQGEYRVGIKFNDKHIPDSPYKVYITPSMGEARKVEVAQFPEQGAKPNKAQSLLVIKNGAKGQLDCKLVSPSGQEDDCFIDLLHEDTYSVRFVPREIGIHYVHIKFNGIHIPGSPFRLRIGKDEADPAAVSASGKGLEAIISGQKTDFIVDTCNAGAGTLAVAVDGPSKVSMDCTEVEEGYKVRYTPLVPGDYYIAIKYNGYHIAGSPYKVKCTGEAVADKGTVQESSSVVVETVEKVKSADKIHGPAGVVIPRFTSDASKVTSKGLGLKKAHINRQNNFTVNASEAGNNILYVGVYGPKAPCEEVYIKHIGHNNYQVRASFCEFQCGCFLLNSGWLQGSRQRRLHPLNQMGRRAHSWLSIQRQRL</sequence>
<dbReference type="SMART" id="SM00557">
    <property type="entry name" value="IG_FLMN"/>
    <property type="match status" value="3"/>
</dbReference>
<dbReference type="SUPFAM" id="SSF81296">
    <property type="entry name" value="E set domains"/>
    <property type="match status" value="3"/>
</dbReference>
<dbReference type="InterPro" id="IPR001298">
    <property type="entry name" value="Filamin/ABP280_rpt"/>
</dbReference>
<dbReference type="PANTHER" id="PTHR38537:SF8">
    <property type="entry name" value="FILAMIN-A"/>
    <property type="match status" value="1"/>
</dbReference>
<dbReference type="Pfam" id="PF00630">
    <property type="entry name" value="Filamin"/>
    <property type="match status" value="2"/>
</dbReference>
<dbReference type="Proteomes" id="UP001381693">
    <property type="component" value="Unassembled WGS sequence"/>
</dbReference>
<organism evidence="4 5">
    <name type="scientific">Halocaridina rubra</name>
    <name type="common">Hawaiian red shrimp</name>
    <dbReference type="NCBI Taxonomy" id="373956"/>
    <lineage>
        <taxon>Eukaryota</taxon>
        <taxon>Metazoa</taxon>
        <taxon>Ecdysozoa</taxon>
        <taxon>Arthropoda</taxon>
        <taxon>Crustacea</taxon>
        <taxon>Multicrustacea</taxon>
        <taxon>Malacostraca</taxon>
        <taxon>Eumalacostraca</taxon>
        <taxon>Eucarida</taxon>
        <taxon>Decapoda</taxon>
        <taxon>Pleocyemata</taxon>
        <taxon>Caridea</taxon>
        <taxon>Atyoidea</taxon>
        <taxon>Atyidae</taxon>
        <taxon>Halocaridina</taxon>
    </lineage>
</organism>
<dbReference type="FunFam" id="2.60.40.10:FF:000092">
    <property type="entry name" value="Filamin-B isoform B"/>
    <property type="match status" value="1"/>
</dbReference>
<dbReference type="EMBL" id="JAXCGZ010018989">
    <property type="protein sequence ID" value="KAK7066879.1"/>
    <property type="molecule type" value="Genomic_DNA"/>
</dbReference>
<evidence type="ECO:0008006" key="6">
    <source>
        <dbReference type="Google" id="ProtNLM"/>
    </source>
</evidence>
<dbReference type="InterPro" id="IPR017868">
    <property type="entry name" value="Filamin/ABP280_repeat-like"/>
</dbReference>
<comment type="similarity">
    <text evidence="1">Belongs to the filamin family.</text>
</comment>
<evidence type="ECO:0000256" key="3">
    <source>
        <dbReference type="PROSITE-ProRule" id="PRU00087"/>
    </source>
</evidence>
<reference evidence="4 5" key="1">
    <citation type="submission" date="2023-11" db="EMBL/GenBank/DDBJ databases">
        <title>Halocaridina rubra genome assembly.</title>
        <authorList>
            <person name="Smith C."/>
        </authorList>
    </citation>
    <scope>NUCLEOTIDE SEQUENCE [LARGE SCALE GENOMIC DNA]</scope>
    <source>
        <strain evidence="4">EP-1</strain>
        <tissue evidence="4">Whole</tissue>
    </source>
</reference>
<dbReference type="InterPro" id="IPR044801">
    <property type="entry name" value="Filamin"/>
</dbReference>
<feature type="non-terminal residue" evidence="4">
    <location>
        <position position="458"/>
    </location>
</feature>
<dbReference type="GO" id="GO:0051015">
    <property type="term" value="F:actin filament binding"/>
    <property type="evidence" value="ECO:0007669"/>
    <property type="project" value="InterPro"/>
</dbReference>
<feature type="repeat" description="Filamin" evidence="3">
    <location>
        <begin position="119"/>
        <end position="212"/>
    </location>
</feature>
<evidence type="ECO:0000313" key="5">
    <source>
        <dbReference type="Proteomes" id="UP001381693"/>
    </source>
</evidence>
<protein>
    <recommendedName>
        <fullName evidence="6">Filamin</fullName>
    </recommendedName>
</protein>
<evidence type="ECO:0000313" key="4">
    <source>
        <dbReference type="EMBL" id="KAK7066879.1"/>
    </source>
</evidence>
<accession>A0AAN8ZXC7</accession>
<comment type="caution">
    <text evidence="4">The sequence shown here is derived from an EMBL/GenBank/DDBJ whole genome shotgun (WGS) entry which is preliminary data.</text>
</comment>
<dbReference type="InterPro" id="IPR014756">
    <property type="entry name" value="Ig_E-set"/>
</dbReference>
<keyword evidence="2" id="KW-0677">Repeat</keyword>
<feature type="repeat" description="Filamin" evidence="3">
    <location>
        <begin position="214"/>
        <end position="305"/>
    </location>
</feature>
<gene>
    <name evidence="4" type="ORF">SK128_021492</name>
</gene>
<evidence type="ECO:0000256" key="1">
    <source>
        <dbReference type="ARBA" id="ARBA00009238"/>
    </source>
</evidence>
<dbReference type="Gene3D" id="2.60.40.10">
    <property type="entry name" value="Immunoglobulins"/>
    <property type="match status" value="4"/>
</dbReference>
<dbReference type="PROSITE" id="PS50194">
    <property type="entry name" value="FILAMIN_REPEAT"/>
    <property type="match status" value="4"/>
</dbReference>
<dbReference type="InterPro" id="IPR013783">
    <property type="entry name" value="Ig-like_fold"/>
</dbReference>
<keyword evidence="5" id="KW-1185">Reference proteome</keyword>
<dbReference type="GO" id="GO:0030036">
    <property type="term" value="P:actin cytoskeleton organization"/>
    <property type="evidence" value="ECO:0007669"/>
    <property type="project" value="InterPro"/>
</dbReference>
<feature type="repeat" description="Filamin" evidence="3">
    <location>
        <begin position="346"/>
        <end position="411"/>
    </location>
</feature>
<proteinExistence type="inferred from homology"/>
<name>A0AAN8ZXC7_HALRR</name>
<dbReference type="PANTHER" id="PTHR38537">
    <property type="entry name" value="JITTERBUG, ISOFORM N"/>
    <property type="match status" value="1"/>
</dbReference>
<evidence type="ECO:0000256" key="2">
    <source>
        <dbReference type="ARBA" id="ARBA00022737"/>
    </source>
</evidence>
<feature type="repeat" description="Filamin" evidence="3">
    <location>
        <begin position="95"/>
        <end position="117"/>
    </location>
</feature>
<dbReference type="AlphaFoldDB" id="A0AAN8ZXC7"/>